<dbReference type="GO" id="GO:0033214">
    <property type="term" value="P:siderophore-iron import into cell"/>
    <property type="evidence" value="ECO:0007669"/>
    <property type="project" value="TreeGrafter"/>
</dbReference>
<dbReference type="GO" id="GO:0022857">
    <property type="term" value="F:transmembrane transporter activity"/>
    <property type="evidence" value="ECO:0007669"/>
    <property type="project" value="InterPro"/>
</dbReference>
<dbReference type="CDD" id="cd06550">
    <property type="entry name" value="TM_ABC_iron-siderophores_like"/>
    <property type="match status" value="1"/>
</dbReference>
<evidence type="ECO:0000256" key="5">
    <source>
        <dbReference type="ARBA" id="ARBA00022692"/>
    </source>
</evidence>
<dbReference type="Gene3D" id="1.10.3470.10">
    <property type="entry name" value="ABC transporter involved in vitamin B12 uptake, BtuC"/>
    <property type="match status" value="1"/>
</dbReference>
<evidence type="ECO:0000313" key="9">
    <source>
        <dbReference type="EMBL" id="SDU21607.1"/>
    </source>
</evidence>
<dbReference type="InterPro" id="IPR000522">
    <property type="entry name" value="ABC_transptr_permease_BtuC"/>
</dbReference>
<dbReference type="EMBL" id="LT629791">
    <property type="protein sequence ID" value="SDU21607.1"/>
    <property type="molecule type" value="Genomic_DNA"/>
</dbReference>
<dbReference type="RefSeq" id="WP_063932482.1">
    <property type="nucleotide sequence ID" value="NZ_KQ061219.1"/>
</dbReference>
<evidence type="ECO:0000256" key="3">
    <source>
        <dbReference type="ARBA" id="ARBA00022448"/>
    </source>
</evidence>
<feature type="transmembrane region" description="Helical" evidence="8">
    <location>
        <begin position="287"/>
        <end position="320"/>
    </location>
</feature>
<feature type="transmembrane region" description="Helical" evidence="8">
    <location>
        <begin position="243"/>
        <end position="267"/>
    </location>
</feature>
<dbReference type="GO" id="GO:0005886">
    <property type="term" value="C:plasma membrane"/>
    <property type="evidence" value="ECO:0007669"/>
    <property type="project" value="UniProtKB-SubCell"/>
</dbReference>
<feature type="transmembrane region" description="Helical" evidence="8">
    <location>
        <begin position="200"/>
        <end position="223"/>
    </location>
</feature>
<organism evidence="9 10">
    <name type="scientific">Jiangella alkaliphila</name>
    <dbReference type="NCBI Taxonomy" id="419479"/>
    <lineage>
        <taxon>Bacteria</taxon>
        <taxon>Bacillati</taxon>
        <taxon>Actinomycetota</taxon>
        <taxon>Actinomycetes</taxon>
        <taxon>Jiangellales</taxon>
        <taxon>Jiangellaceae</taxon>
        <taxon>Jiangella</taxon>
    </lineage>
</organism>
<dbReference type="PANTHER" id="PTHR30472:SF25">
    <property type="entry name" value="ABC TRANSPORTER PERMEASE PROTEIN MJ0876-RELATED"/>
    <property type="match status" value="1"/>
</dbReference>
<evidence type="ECO:0000256" key="1">
    <source>
        <dbReference type="ARBA" id="ARBA00004651"/>
    </source>
</evidence>
<dbReference type="Proteomes" id="UP000182977">
    <property type="component" value="Chromosome I"/>
</dbReference>
<feature type="transmembrane region" description="Helical" evidence="8">
    <location>
        <begin position="142"/>
        <end position="162"/>
    </location>
</feature>
<dbReference type="STRING" id="419479.SAMN04488563_0613"/>
<accession>A0A1H2GPT6</accession>
<proteinExistence type="inferred from homology"/>
<dbReference type="OrthoDB" id="9782305at2"/>
<dbReference type="InterPro" id="IPR037294">
    <property type="entry name" value="ABC_BtuC-like"/>
</dbReference>
<dbReference type="PANTHER" id="PTHR30472">
    <property type="entry name" value="FERRIC ENTEROBACTIN TRANSPORT SYSTEM PERMEASE PROTEIN"/>
    <property type="match status" value="1"/>
</dbReference>
<sequence length="388" mass="39863">MTATVSTPEAPAAAAAGTVAAATPSRWRRGRGGLLIGGLSVALVVVTIVSAGRGQLQIPPSEVVGSVLHRLDANLEWLLRQVGWTVDLPLDAGPRPQHVQGENTLWLVRFPRVVLALLVGAALATAGALMQGVFGNPLAEPAIVGVSPGAAVGASLVFVSGANFLGEWTVAVAAFATGLVTTLLVYALSRSGGRTEVITLVLTGVAVTAVAFAIVAFATFLATPEAREQIVFWQLGSLNGARWQAVVAVLPFVAVGLTLAVGMARSLDLLALGERSARHLGVRVERLRLIAIVAVAMLVGSGVAFAGVIGFVGLVVPHLIRMIAGPGHRLLLPASALGGALLLVSADLVARTAIAYADLPLGMLTALVGGPLFFWLLRRTRTSQGGWA</sequence>
<evidence type="ECO:0000256" key="7">
    <source>
        <dbReference type="ARBA" id="ARBA00023136"/>
    </source>
</evidence>
<gene>
    <name evidence="9" type="ORF">SAMN04488563_0613</name>
</gene>
<feature type="transmembrane region" description="Helical" evidence="8">
    <location>
        <begin position="34"/>
        <end position="52"/>
    </location>
</feature>
<dbReference type="FunFam" id="1.10.3470.10:FF:000001">
    <property type="entry name" value="Vitamin B12 ABC transporter permease BtuC"/>
    <property type="match status" value="1"/>
</dbReference>
<evidence type="ECO:0000256" key="2">
    <source>
        <dbReference type="ARBA" id="ARBA00007935"/>
    </source>
</evidence>
<name>A0A1H2GPT6_9ACTN</name>
<keyword evidence="10" id="KW-1185">Reference proteome</keyword>
<comment type="subcellular location">
    <subcellularLocation>
        <location evidence="1">Cell membrane</location>
        <topology evidence="1">Multi-pass membrane protein</topology>
    </subcellularLocation>
</comment>
<keyword evidence="7 8" id="KW-0472">Membrane</keyword>
<keyword evidence="3" id="KW-0813">Transport</keyword>
<evidence type="ECO:0000256" key="4">
    <source>
        <dbReference type="ARBA" id="ARBA00022475"/>
    </source>
</evidence>
<feature type="transmembrane region" description="Helical" evidence="8">
    <location>
        <begin position="113"/>
        <end position="130"/>
    </location>
</feature>
<feature type="transmembrane region" description="Helical" evidence="8">
    <location>
        <begin position="357"/>
        <end position="377"/>
    </location>
</feature>
<comment type="similarity">
    <text evidence="2">Belongs to the binding-protein-dependent transport system permease family. FecCD subfamily.</text>
</comment>
<evidence type="ECO:0000256" key="6">
    <source>
        <dbReference type="ARBA" id="ARBA00022989"/>
    </source>
</evidence>
<protein>
    <submittedName>
        <fullName evidence="9">Iron complex transport system permease protein</fullName>
    </submittedName>
</protein>
<dbReference type="SUPFAM" id="SSF81345">
    <property type="entry name" value="ABC transporter involved in vitamin B12 uptake, BtuC"/>
    <property type="match status" value="1"/>
</dbReference>
<dbReference type="AlphaFoldDB" id="A0A1H2GPT6"/>
<evidence type="ECO:0000256" key="8">
    <source>
        <dbReference type="SAM" id="Phobius"/>
    </source>
</evidence>
<reference evidence="10" key="1">
    <citation type="submission" date="2016-10" db="EMBL/GenBank/DDBJ databases">
        <authorList>
            <person name="Varghese N."/>
            <person name="Submissions S."/>
        </authorList>
    </citation>
    <scope>NUCLEOTIDE SEQUENCE [LARGE SCALE GENOMIC DNA]</scope>
    <source>
        <strain evidence="10">DSM 45079</strain>
    </source>
</reference>
<feature type="transmembrane region" description="Helical" evidence="8">
    <location>
        <begin position="168"/>
        <end position="188"/>
    </location>
</feature>
<keyword evidence="5 8" id="KW-0812">Transmembrane</keyword>
<evidence type="ECO:0000313" key="10">
    <source>
        <dbReference type="Proteomes" id="UP000182977"/>
    </source>
</evidence>
<keyword evidence="6 8" id="KW-1133">Transmembrane helix</keyword>
<dbReference type="Pfam" id="PF01032">
    <property type="entry name" value="FecCD"/>
    <property type="match status" value="1"/>
</dbReference>
<keyword evidence="4" id="KW-1003">Cell membrane</keyword>